<protein>
    <submittedName>
        <fullName evidence="2">Sugar phosphate isomerase/epimerase</fullName>
    </submittedName>
</protein>
<dbReference type="InterPro" id="IPR036237">
    <property type="entry name" value="Xyl_isomerase-like_sf"/>
</dbReference>
<feature type="domain" description="Xylose isomerase-like TIM barrel" evidence="1">
    <location>
        <begin position="20"/>
        <end position="232"/>
    </location>
</feature>
<dbReference type="Pfam" id="PF01261">
    <property type="entry name" value="AP_endonuc_2"/>
    <property type="match status" value="1"/>
</dbReference>
<dbReference type="InterPro" id="IPR013022">
    <property type="entry name" value="Xyl_isomerase-like_TIM-brl"/>
</dbReference>
<dbReference type="Proteomes" id="UP001492541">
    <property type="component" value="Chromosome"/>
</dbReference>
<proteinExistence type="predicted"/>
<name>A0ABZ3H4B0_GEOAI</name>
<gene>
    <name evidence="2" type="ORF">LPQ35_03225</name>
</gene>
<dbReference type="SUPFAM" id="SSF51658">
    <property type="entry name" value="Xylose isomerase-like"/>
    <property type="match status" value="1"/>
</dbReference>
<evidence type="ECO:0000259" key="1">
    <source>
        <dbReference type="Pfam" id="PF01261"/>
    </source>
</evidence>
<evidence type="ECO:0000313" key="2">
    <source>
        <dbReference type="EMBL" id="XAT64396.1"/>
    </source>
</evidence>
<keyword evidence="2" id="KW-0413">Isomerase</keyword>
<evidence type="ECO:0000313" key="3">
    <source>
        <dbReference type="Proteomes" id="UP001492541"/>
    </source>
</evidence>
<dbReference type="GO" id="GO:0016853">
    <property type="term" value="F:isomerase activity"/>
    <property type="evidence" value="ECO:0007669"/>
    <property type="project" value="UniProtKB-KW"/>
</dbReference>
<reference evidence="2 3" key="1">
    <citation type="submission" date="2021-11" db="EMBL/GenBank/DDBJ databases">
        <title>Whole genome of Geoglobus acetivorans.</title>
        <authorList>
            <person name="Liu D."/>
        </authorList>
    </citation>
    <scope>NUCLEOTIDE SEQUENCE [LARGE SCALE GENOMIC DNA]</scope>
    <source>
        <strain evidence="2 3">SBH6</strain>
    </source>
</reference>
<keyword evidence="3" id="KW-1185">Reference proteome</keyword>
<dbReference type="Gene3D" id="3.20.20.150">
    <property type="entry name" value="Divalent-metal-dependent TIM barrel enzymes"/>
    <property type="match status" value="1"/>
</dbReference>
<organism evidence="2 3">
    <name type="scientific">Geoglobus acetivorans</name>
    <dbReference type="NCBI Taxonomy" id="565033"/>
    <lineage>
        <taxon>Archaea</taxon>
        <taxon>Methanobacteriati</taxon>
        <taxon>Methanobacteriota</taxon>
        <taxon>Archaeoglobi</taxon>
        <taxon>Archaeoglobales</taxon>
        <taxon>Archaeoglobaceae</taxon>
        <taxon>Geoglobus</taxon>
    </lineage>
</organism>
<accession>A0ABZ3H4B0</accession>
<dbReference type="EMBL" id="CP087714">
    <property type="protein sequence ID" value="XAT64396.1"/>
    <property type="molecule type" value="Genomic_DNA"/>
</dbReference>
<dbReference type="GeneID" id="90448664"/>
<dbReference type="RefSeq" id="WP_193805976.1">
    <property type="nucleotide sequence ID" value="NZ_CP087714.1"/>
</dbReference>
<sequence length="260" mass="30114">MLIQFSSMFLYEYSLDRIAKACKKAEYGGIEFWIETPHYWIDRDFRKIEEISDSITSLHCAIFDLNPCSVNQDVAEATLKSNLHAASVASRLRVGMTIHAGKRSARREPVIEDVVANEKYFRVLSKYSKIKGVELFLENSEPRINYLCRSYEDVIECAERFGFRLTFDINHALKNGDAEKYLESVERIKNVHISGNSRGLHSASRYDRNVRDILQKLADLGYSSMVTVELDDLAYGQLSFEKKIEELVKERRFIESVFKR</sequence>